<reference evidence="1 2" key="1">
    <citation type="journal article" date="2011" name="Stand. Genomic Sci.">
        <title>Complete genome sequence of the hyperthermophilic chemolithoautotroph Pyrolobus fumarii type strain (1A).</title>
        <authorList>
            <person name="Anderson I."/>
            <person name="Goker M."/>
            <person name="Nolan M."/>
            <person name="Lucas S."/>
            <person name="Hammon N."/>
            <person name="Deshpande S."/>
            <person name="Cheng J.F."/>
            <person name="Tapia R."/>
            <person name="Han C."/>
            <person name="Goodwin L."/>
            <person name="Pitluck S."/>
            <person name="Huntemann M."/>
            <person name="Liolios K."/>
            <person name="Ivanova N."/>
            <person name="Pagani I."/>
            <person name="Mavromatis K."/>
            <person name="Ovchinikova G."/>
            <person name="Pati A."/>
            <person name="Chen A."/>
            <person name="Palaniappan K."/>
            <person name="Land M."/>
            <person name="Hauser L."/>
            <person name="Brambilla E.M."/>
            <person name="Huber H."/>
            <person name="Yasawong M."/>
            <person name="Rohde M."/>
            <person name="Spring S."/>
            <person name="Abt B."/>
            <person name="Sikorski J."/>
            <person name="Wirth R."/>
            <person name="Detter J.C."/>
            <person name="Woyke T."/>
            <person name="Bristow J."/>
            <person name="Eisen J.A."/>
            <person name="Markowitz V."/>
            <person name="Hugenholtz P."/>
            <person name="Kyrpides N.C."/>
            <person name="Klenk H.P."/>
            <person name="Lapidus A."/>
        </authorList>
    </citation>
    <scope>NUCLEOTIDE SEQUENCE [LARGE SCALE GENOMIC DNA]</scope>
    <source>
        <strain evidence="2">DSM 11204 / 1A</strain>
    </source>
</reference>
<dbReference type="AlphaFoldDB" id="G0EEZ4"/>
<dbReference type="HOGENOM" id="CLU_302415_0_0_2"/>
<dbReference type="GeneID" id="11139876"/>
<name>G0EEZ4_PYRF1</name>
<proteinExistence type="predicted"/>
<evidence type="ECO:0000313" key="2">
    <source>
        <dbReference type="Proteomes" id="UP000001037"/>
    </source>
</evidence>
<dbReference type="RefSeq" id="WP_014025785.1">
    <property type="nucleotide sequence ID" value="NC_015931.1"/>
</dbReference>
<organism evidence="1 2">
    <name type="scientific">Pyrolobus fumarii (strain DSM 11204 / 1A)</name>
    <dbReference type="NCBI Taxonomy" id="694429"/>
    <lineage>
        <taxon>Archaea</taxon>
        <taxon>Thermoproteota</taxon>
        <taxon>Thermoprotei</taxon>
        <taxon>Desulfurococcales</taxon>
        <taxon>Pyrodictiaceae</taxon>
        <taxon>Pyrolobus</taxon>
    </lineage>
</organism>
<dbReference type="KEGG" id="pfm:Pyrfu_0236"/>
<dbReference type="Proteomes" id="UP000001037">
    <property type="component" value="Chromosome"/>
</dbReference>
<keyword evidence="2" id="KW-1185">Reference proteome</keyword>
<gene>
    <name evidence="1" type="ordered locus">Pyrfu_0236</name>
</gene>
<dbReference type="eggNOG" id="arCOG02597">
    <property type="taxonomic scope" value="Archaea"/>
</dbReference>
<dbReference type="InParanoid" id="G0EEZ4"/>
<sequence length="986" mass="105537">MRRHLATLALTALVIITFAHMLLNTSSPSTSDIVDNIDVFLVPGSRLHGYQNLFIVVKGVEPWRVEAHARVVFELDVWPWYLPLYTTRVETSVFALRAVSLPYQPDTSIVVVPPVPATLVEFNSSFYNVVNAILNITAVLEVNVSIDGEQVASFRVAYLPEPSPGRPIPLLNVTRVALATTPTETIHVCGIALGGVDPRPEIVVSSDGGSSWHVATAHRIALFASQEEAAKLLNDTISYIVEHVLINQLQASSFEEINATGPGAAAVCADITPSALGLDAGDELVYAVSVDGLYSPPSIAYVYNPNADIDALIVDPGVSLVLHALNPSLAAFNTTMWRLGFNATVYSLARLYAEYARLYHYLLDNWTSVPLSHWGAVGRVARLEIATSVEEALHALDSGTPRVVILGGWLGPVDGWATLASRLAELVLEGKTSVILSGLSFNPLVYVECGSIIEYRRLGPWDGGILPGLAGLHLTNILARASPSLIEELCSTGYSLEAIVAGSGLLPPMGFTTGTLIATQYADILGYTPGTSLTVKTPVPRIALSRGYRALTSLSWVTLKPIDEVQELLAAATSPEYIDTVYRFVKGLYTSLPLSINASLVAEAYRAMLAGLPYTLLAMSQAEYLWQTLSMPSIRVQNSTVSIGGLLPPWERRLSLENPSPRILFESGDGTAAILDYALCRLGVHVIYSSVPLEWATSGSELLASIVTLAASKPHCSTINGIAVGPKVAREVDNVIGDRVVGFEEVVLLASRGSAELRVCNRGLVEPRLVIAVLDGDINLVVRVNGSIVEPLESNDAIRVYGFENGCSIVTLESLSAALVQPVRVLVMVVGEPLTVTVTKSTTVTTTETVTVMRNVTIPAGTVTKTVYVNRTVTRLLTTTRTVTSERVVTYTLERNLTVTLTTTSTVTLTATTSVFRTVTLPGSVTTVTLLNTSVVTVVKERVRTSTVTVRAETINPLAALGAGLAGGAAIGYLAPRLASRLARRE</sequence>
<evidence type="ECO:0000313" key="1">
    <source>
        <dbReference type="EMBL" id="AEM38108.1"/>
    </source>
</evidence>
<protein>
    <submittedName>
        <fullName evidence="1">Uncharacterized protein</fullName>
    </submittedName>
</protein>
<accession>G0EEZ4</accession>
<dbReference type="EMBL" id="CP002838">
    <property type="protein sequence ID" value="AEM38108.1"/>
    <property type="molecule type" value="Genomic_DNA"/>
</dbReference>
<dbReference type="STRING" id="694429.Pyrfu_0236"/>